<protein>
    <submittedName>
        <fullName evidence="7">Integrase</fullName>
    </submittedName>
</protein>
<feature type="domain" description="Tyr recombinase" evidence="6">
    <location>
        <begin position="169"/>
        <end position="343"/>
    </location>
</feature>
<feature type="compositionally biased region" description="Basic and acidic residues" evidence="5">
    <location>
        <begin position="333"/>
        <end position="343"/>
    </location>
</feature>
<organism evidence="7 8">
    <name type="scientific">Haemophilus parainfluenzae</name>
    <dbReference type="NCBI Taxonomy" id="729"/>
    <lineage>
        <taxon>Bacteria</taxon>
        <taxon>Pseudomonadati</taxon>
        <taxon>Pseudomonadota</taxon>
        <taxon>Gammaproteobacteria</taxon>
        <taxon>Pasteurellales</taxon>
        <taxon>Pasteurellaceae</taxon>
        <taxon>Haemophilus</taxon>
    </lineage>
</organism>
<evidence type="ECO:0000256" key="2">
    <source>
        <dbReference type="ARBA" id="ARBA00022908"/>
    </source>
</evidence>
<dbReference type="EMBL" id="QEPW01000012">
    <property type="protein sequence ID" value="RDE90256.1"/>
    <property type="molecule type" value="Genomic_DNA"/>
</dbReference>
<proteinExistence type="inferred from homology"/>
<evidence type="ECO:0000313" key="7">
    <source>
        <dbReference type="EMBL" id="RDE90256.1"/>
    </source>
</evidence>
<dbReference type="InterPro" id="IPR010998">
    <property type="entry name" value="Integrase_recombinase_N"/>
</dbReference>
<keyword evidence="4" id="KW-0233">DNA recombination</keyword>
<dbReference type="Gene3D" id="3.30.160.60">
    <property type="entry name" value="Classic Zinc Finger"/>
    <property type="match status" value="1"/>
</dbReference>
<dbReference type="Gene3D" id="1.10.150.130">
    <property type="match status" value="1"/>
</dbReference>
<dbReference type="Pfam" id="PF09003">
    <property type="entry name" value="Arm-DNA-bind_1"/>
    <property type="match status" value="1"/>
</dbReference>
<dbReference type="GO" id="GO:0008907">
    <property type="term" value="F:integrase activity"/>
    <property type="evidence" value="ECO:0007669"/>
    <property type="project" value="InterPro"/>
</dbReference>
<dbReference type="RefSeq" id="WP_111315722.1">
    <property type="nucleotide sequence ID" value="NZ_QEPW01000012.1"/>
</dbReference>
<dbReference type="InterPro" id="IPR013762">
    <property type="entry name" value="Integrase-like_cat_sf"/>
</dbReference>
<dbReference type="SUPFAM" id="SSF56349">
    <property type="entry name" value="DNA breaking-rejoining enzymes"/>
    <property type="match status" value="1"/>
</dbReference>
<keyword evidence="3" id="KW-0238">DNA-binding</keyword>
<sequence>MARPRKRVNQGLPQGLVCRNRKRADGSIVVYYYYTMADKKEVALGKDKHIAILEAAKLNMQYLTKKDNILFIEVLERYEKEVVPLKKAKNTRNSNIQAIKKLRQYFQDPPFTLDEIEPIHIREYLDWRKDVKPTANIEVGLFGHIWSMAREWGYTEKISPSTGVKKFKVNYRDVYIEDYILDKIYDCATGDMKDIMDVMYLTGQRPIDVVKIHSSHIYNDLLHITQQKTGKRVAIKVIGKLKEIIDRRITEENQFLFTNKWGRKLERRSLTDYFKDTRNAASKKYKELAEEINQVQLRDLRAKAATDLSLMIDDERARKQLGHTSTRTTQHYIRKEKPLNPTK</sequence>
<dbReference type="InterPro" id="IPR002104">
    <property type="entry name" value="Integrase_catalytic"/>
</dbReference>
<evidence type="ECO:0000313" key="8">
    <source>
        <dbReference type="Proteomes" id="UP000253910"/>
    </source>
</evidence>
<dbReference type="Pfam" id="PF00589">
    <property type="entry name" value="Phage_integrase"/>
    <property type="match status" value="1"/>
</dbReference>
<dbReference type="InterPro" id="IPR015094">
    <property type="entry name" value="Integrase_lambda-typ_DNA-bd_N"/>
</dbReference>
<gene>
    <name evidence="7" type="ORF">DPV87_07520</name>
</gene>
<dbReference type="GO" id="GO:0003677">
    <property type="term" value="F:DNA binding"/>
    <property type="evidence" value="ECO:0007669"/>
    <property type="project" value="UniProtKB-KW"/>
</dbReference>
<comment type="caution">
    <text evidence="7">The sequence shown here is derived from an EMBL/GenBank/DDBJ whole genome shotgun (WGS) entry which is preliminary data.</text>
</comment>
<dbReference type="AlphaFoldDB" id="A0A369YZD0"/>
<evidence type="ECO:0000256" key="1">
    <source>
        <dbReference type="ARBA" id="ARBA00008857"/>
    </source>
</evidence>
<dbReference type="Gene3D" id="1.10.443.10">
    <property type="entry name" value="Intergrase catalytic core"/>
    <property type="match status" value="1"/>
</dbReference>
<evidence type="ECO:0000256" key="3">
    <source>
        <dbReference type="ARBA" id="ARBA00023125"/>
    </source>
</evidence>
<reference evidence="7 8" key="1">
    <citation type="submission" date="2018-05" db="EMBL/GenBank/DDBJ databases">
        <title>Draft Genome Sequences for a Diverse set of 7 Haemophilus Species.</title>
        <authorList>
            <person name="Nichols M."/>
            <person name="Topaz N."/>
            <person name="Wang X."/>
            <person name="Wang X."/>
            <person name="Boxrud D."/>
        </authorList>
    </citation>
    <scope>NUCLEOTIDE SEQUENCE [LARGE SCALE GENOMIC DNA]</scope>
    <source>
        <strain evidence="7 8">C2008001710</strain>
    </source>
</reference>
<name>A0A369YZD0_HAEPA</name>
<accession>A0A369YZD0</accession>
<evidence type="ECO:0000256" key="4">
    <source>
        <dbReference type="ARBA" id="ARBA00023172"/>
    </source>
</evidence>
<evidence type="ECO:0000256" key="5">
    <source>
        <dbReference type="SAM" id="MobiDB-lite"/>
    </source>
</evidence>
<dbReference type="PROSITE" id="PS51898">
    <property type="entry name" value="TYR_RECOMBINASE"/>
    <property type="match status" value="1"/>
</dbReference>
<feature type="region of interest" description="Disordered" evidence="5">
    <location>
        <begin position="323"/>
        <end position="343"/>
    </location>
</feature>
<keyword evidence="2" id="KW-0229">DNA integration</keyword>
<evidence type="ECO:0000259" key="6">
    <source>
        <dbReference type="PROSITE" id="PS51898"/>
    </source>
</evidence>
<comment type="similarity">
    <text evidence="1">Belongs to the 'phage' integrase family.</text>
</comment>
<dbReference type="Proteomes" id="UP000253910">
    <property type="component" value="Unassembled WGS sequence"/>
</dbReference>
<dbReference type="InterPro" id="IPR011010">
    <property type="entry name" value="DNA_brk_join_enz"/>
</dbReference>
<dbReference type="GO" id="GO:0006310">
    <property type="term" value="P:DNA recombination"/>
    <property type="evidence" value="ECO:0007669"/>
    <property type="project" value="UniProtKB-KW"/>
</dbReference>